<evidence type="ECO:0000313" key="2">
    <source>
        <dbReference type="Proteomes" id="UP000814033"/>
    </source>
</evidence>
<comment type="caution">
    <text evidence="1">The sequence shown here is derived from an EMBL/GenBank/DDBJ whole genome shotgun (WGS) entry which is preliminary data.</text>
</comment>
<keyword evidence="2" id="KW-1185">Reference proteome</keyword>
<reference evidence="1" key="1">
    <citation type="submission" date="2021-02" db="EMBL/GenBank/DDBJ databases">
        <authorList>
            <consortium name="DOE Joint Genome Institute"/>
            <person name="Ahrendt S."/>
            <person name="Looney B.P."/>
            <person name="Miyauchi S."/>
            <person name="Morin E."/>
            <person name="Drula E."/>
            <person name="Courty P.E."/>
            <person name="Chicoki N."/>
            <person name="Fauchery L."/>
            <person name="Kohler A."/>
            <person name="Kuo A."/>
            <person name="Labutti K."/>
            <person name="Pangilinan J."/>
            <person name="Lipzen A."/>
            <person name="Riley R."/>
            <person name="Andreopoulos W."/>
            <person name="He G."/>
            <person name="Johnson J."/>
            <person name="Barry K.W."/>
            <person name="Grigoriev I.V."/>
            <person name="Nagy L."/>
            <person name="Hibbett D."/>
            <person name="Henrissat B."/>
            <person name="Matheny P.B."/>
            <person name="Labbe J."/>
            <person name="Martin F."/>
        </authorList>
    </citation>
    <scope>NUCLEOTIDE SEQUENCE</scope>
    <source>
        <strain evidence="1">FP105234-sp</strain>
    </source>
</reference>
<accession>A0ACB8R1E4</accession>
<organism evidence="1 2">
    <name type="scientific">Auriscalpium vulgare</name>
    <dbReference type="NCBI Taxonomy" id="40419"/>
    <lineage>
        <taxon>Eukaryota</taxon>
        <taxon>Fungi</taxon>
        <taxon>Dikarya</taxon>
        <taxon>Basidiomycota</taxon>
        <taxon>Agaricomycotina</taxon>
        <taxon>Agaricomycetes</taxon>
        <taxon>Russulales</taxon>
        <taxon>Auriscalpiaceae</taxon>
        <taxon>Auriscalpium</taxon>
    </lineage>
</organism>
<protein>
    <submittedName>
        <fullName evidence="1">Uncharacterized protein</fullName>
    </submittedName>
</protein>
<proteinExistence type="predicted"/>
<sequence>MFYRGLKDEVKDLLVGLHEPTVFNEYVALSIMADNRVHRRALEKKQDSGKGKGKQTPIATARPSQSSSFSNASPASSSNAPTPRAPLTQEEKDRRRREGLCLYCGLGKHLISNCPNMSERAKKNYAARAPASSSSGKA</sequence>
<name>A0ACB8R1E4_9AGAM</name>
<evidence type="ECO:0000313" key="1">
    <source>
        <dbReference type="EMBL" id="KAI0037946.1"/>
    </source>
</evidence>
<gene>
    <name evidence="1" type="ORF">FA95DRAFT_1506271</name>
</gene>
<dbReference type="EMBL" id="MU276648">
    <property type="protein sequence ID" value="KAI0037946.1"/>
    <property type="molecule type" value="Genomic_DNA"/>
</dbReference>
<reference evidence="1" key="2">
    <citation type="journal article" date="2022" name="New Phytol.">
        <title>Evolutionary transition to the ectomycorrhizal habit in the genomes of a hyperdiverse lineage of mushroom-forming fungi.</title>
        <authorList>
            <person name="Looney B."/>
            <person name="Miyauchi S."/>
            <person name="Morin E."/>
            <person name="Drula E."/>
            <person name="Courty P.E."/>
            <person name="Kohler A."/>
            <person name="Kuo A."/>
            <person name="LaButti K."/>
            <person name="Pangilinan J."/>
            <person name="Lipzen A."/>
            <person name="Riley R."/>
            <person name="Andreopoulos W."/>
            <person name="He G."/>
            <person name="Johnson J."/>
            <person name="Nolan M."/>
            <person name="Tritt A."/>
            <person name="Barry K.W."/>
            <person name="Grigoriev I.V."/>
            <person name="Nagy L.G."/>
            <person name="Hibbett D."/>
            <person name="Henrissat B."/>
            <person name="Matheny P.B."/>
            <person name="Labbe J."/>
            <person name="Martin F.M."/>
        </authorList>
    </citation>
    <scope>NUCLEOTIDE SEQUENCE</scope>
    <source>
        <strain evidence="1">FP105234-sp</strain>
    </source>
</reference>
<dbReference type="Proteomes" id="UP000814033">
    <property type="component" value="Unassembled WGS sequence"/>
</dbReference>